<evidence type="ECO:0008006" key="2">
    <source>
        <dbReference type="Google" id="ProtNLM"/>
    </source>
</evidence>
<comment type="caution">
    <text evidence="1">The sequence shown here is derived from an EMBL/GenBank/DDBJ whole genome shotgun (WGS) entry which is preliminary data.</text>
</comment>
<accession>A0A644W8F8</accession>
<reference evidence="1" key="1">
    <citation type="submission" date="2019-08" db="EMBL/GenBank/DDBJ databases">
        <authorList>
            <person name="Kucharzyk K."/>
            <person name="Murdoch R.W."/>
            <person name="Higgins S."/>
            <person name="Loffler F."/>
        </authorList>
    </citation>
    <scope>NUCLEOTIDE SEQUENCE</scope>
</reference>
<proteinExistence type="predicted"/>
<name>A0A644W8F8_9ZZZZ</name>
<gene>
    <name evidence="1" type="ORF">SDC9_45981</name>
</gene>
<evidence type="ECO:0000313" key="1">
    <source>
        <dbReference type="EMBL" id="MPL99760.1"/>
    </source>
</evidence>
<dbReference type="EMBL" id="VSSQ01000686">
    <property type="protein sequence ID" value="MPL99760.1"/>
    <property type="molecule type" value="Genomic_DNA"/>
</dbReference>
<protein>
    <recommendedName>
        <fullName evidence="2">IrrE N-terminal-like domain-containing protein</fullName>
    </recommendedName>
</protein>
<sequence length="240" mass="27826">MIYYEYSPSQLETKAIELTQGFDKERLIHPKPIDVYDVVDYIDCTPDWVYLTPNQSYLGMTAYNDGYWWAWPEPYYEEGMSPTKISVSAGTILIDRTISEGDNRGIENFTVIHECFHQRIHPRCFKNRSANYQHFCQKKDFRAETGNRKNITAIERIEAQANYCAAAFLMPKSAVETVFMEKMELSALPSSPIKINWKIDGIIGEMAILFSVNYSPMKYRLQTLNLLSREGCSLEEYLCN</sequence>
<organism evidence="1">
    <name type="scientific">bioreactor metagenome</name>
    <dbReference type="NCBI Taxonomy" id="1076179"/>
    <lineage>
        <taxon>unclassified sequences</taxon>
        <taxon>metagenomes</taxon>
        <taxon>ecological metagenomes</taxon>
    </lineage>
</organism>
<dbReference type="AlphaFoldDB" id="A0A644W8F8"/>